<name>F1CG78_9ABAC</name>
<dbReference type="EMBL" id="HQ246012">
    <property type="protein sequence ID" value="ADY88153.1"/>
    <property type="molecule type" value="Genomic_DNA"/>
</dbReference>
<accession>F1CG78</accession>
<evidence type="ECO:0000259" key="1">
    <source>
        <dbReference type="Pfam" id="PF02498"/>
    </source>
</evidence>
<dbReference type="EMBL" id="HQ246013">
    <property type="protein sequence ID" value="ADY88155.1"/>
    <property type="molecule type" value="Genomic_DNA"/>
</dbReference>
<feature type="domain" description="Bro-N" evidence="1">
    <location>
        <begin position="13"/>
        <end position="65"/>
    </location>
</feature>
<organism evidence="2">
    <name type="scientific">Helicoverpa armigera SNPV</name>
    <dbReference type="NCBI Taxonomy" id="991878"/>
    <lineage>
        <taxon>Viruses</taxon>
        <taxon>Viruses incertae sedis</taxon>
        <taxon>Naldaviricetes</taxon>
        <taxon>Lefavirales</taxon>
        <taxon>Baculoviridae</taxon>
        <taxon>Alphabaculovirus</taxon>
        <taxon>Alphabaculovirus helarmigerae</taxon>
    </lineage>
</organism>
<evidence type="ECO:0000313" key="3">
    <source>
        <dbReference type="EMBL" id="ADY88155.1"/>
    </source>
</evidence>
<dbReference type="InterPro" id="IPR003497">
    <property type="entry name" value="BRO_N_domain"/>
</dbReference>
<proteinExistence type="predicted"/>
<protein>
    <submittedName>
        <fullName evidence="2">BRO-A</fullName>
    </submittedName>
</protein>
<sequence length="144" mass="16625">MSLTKIKFGDKEVETYTVDFDGEKWMVANPFAEALDYSRANKAIFEKVSAENQRTYDQIRSHRMNQCDRLRDVTTPAQHPSENEVHQPCGRVRVDQRERHAGCEAFPGVEQQRPATIAVSRGRVQNGEGRARRHRAWDDAINHF</sequence>
<evidence type="ECO:0000313" key="2">
    <source>
        <dbReference type="EMBL" id="ADY88153.1"/>
    </source>
</evidence>
<dbReference type="Pfam" id="PF02498">
    <property type="entry name" value="Bro-N"/>
    <property type="match status" value="1"/>
</dbReference>
<reference evidence="2" key="1">
    <citation type="journal article" date="2011" name="J. Invertebr. Pathol.">
        <title>Genetic variation and virulence of nucleopolyhedroviruses isolated worldwide from the heliothine pests Helicoverpa armigera, Helicoverpa zea, and Heliothis virescens.</title>
        <authorList>
            <person name="Rowley D.L."/>
            <person name="Popham H.J."/>
            <person name="Harrison R.L."/>
        </authorList>
    </citation>
    <scope>NUCLEOTIDE SEQUENCE</scope>
    <source>
        <strain evidence="2">1219</strain>
        <strain evidence="3">1221</strain>
    </source>
</reference>